<evidence type="ECO:0000259" key="4">
    <source>
        <dbReference type="Pfam" id="PF13490"/>
    </source>
</evidence>
<comment type="similarity">
    <text evidence="1">Belongs to the zinc-associated anti-sigma factor (ZAS) superfamily. Anti-sigma-W factor family.</text>
</comment>
<sequence>MICQEVMELMQRYIDGDLDQQETSLMMDHVGQCPDCAAMLARLQKLSSELELLPRVVPKYSLVDAILPELERLHSVDSAGGAGVSGEDSDTKPATLRSRRPSRHLIGKISGVVAAGVVAGLLLFNDPGQWSLGGSSKNDDAAPMEFSEAPAAENVNPMLEKRAANDSSTLTTKEKGTEFADNSSGTKSISGAENGFEEPTSEDYGITASGSTEQAAVPSMEAPSLVSPDGQVNPLDDIPATLSESPDGKWKAVAVDGEGTYRIYKTADDSEWYTSERKDGKIGLLNWKEDSAVLYFTFTDAEGNQSQWQFDMATSTESKR</sequence>
<dbReference type="Pfam" id="PF13490">
    <property type="entry name" value="zf-HC2"/>
    <property type="match status" value="1"/>
</dbReference>
<evidence type="ECO:0000313" key="5">
    <source>
        <dbReference type="EMBL" id="TFE31638.1"/>
    </source>
</evidence>
<dbReference type="OrthoDB" id="2381690at2"/>
<evidence type="ECO:0000256" key="2">
    <source>
        <dbReference type="ARBA" id="ARBA00024438"/>
    </source>
</evidence>
<evidence type="ECO:0000256" key="3">
    <source>
        <dbReference type="SAM" id="MobiDB-lite"/>
    </source>
</evidence>
<dbReference type="RefSeq" id="WP_135150209.1">
    <property type="nucleotide sequence ID" value="NZ_SOMN01000001.1"/>
</dbReference>
<dbReference type="Proteomes" id="UP000297900">
    <property type="component" value="Unassembled WGS sequence"/>
</dbReference>
<feature type="compositionally biased region" description="Polar residues" evidence="3">
    <location>
        <begin position="180"/>
        <end position="191"/>
    </location>
</feature>
<feature type="region of interest" description="Disordered" evidence="3">
    <location>
        <begin position="164"/>
        <end position="206"/>
    </location>
</feature>
<dbReference type="AlphaFoldDB" id="A0A4Y8M8G1"/>
<dbReference type="EMBL" id="SOMN01000001">
    <property type="protein sequence ID" value="TFE31638.1"/>
    <property type="molecule type" value="Genomic_DNA"/>
</dbReference>
<comment type="caution">
    <text evidence="5">The sequence shown here is derived from an EMBL/GenBank/DDBJ whole genome shotgun (WGS) entry which is preliminary data.</text>
</comment>
<keyword evidence="6" id="KW-1185">Reference proteome</keyword>
<proteinExistence type="inferred from homology"/>
<evidence type="ECO:0000256" key="1">
    <source>
        <dbReference type="ARBA" id="ARBA00024353"/>
    </source>
</evidence>
<reference evidence="5 6" key="1">
    <citation type="submission" date="2019-03" db="EMBL/GenBank/DDBJ databases">
        <title>Cohnella endophytica sp. nov., a novel endophytic bacterium isolated from bark of Sonneratia apetala.</title>
        <authorList>
            <person name="Tuo L."/>
        </authorList>
    </citation>
    <scope>NUCLEOTIDE SEQUENCE [LARGE SCALE GENOMIC DNA]</scope>
    <source>
        <strain evidence="5 6">CCTCC AB 208254</strain>
    </source>
</reference>
<protein>
    <recommendedName>
        <fullName evidence="2">Anti-sigma-W factor RsiW</fullName>
    </recommendedName>
</protein>
<feature type="domain" description="Putative zinc-finger" evidence="4">
    <location>
        <begin position="3"/>
        <end position="37"/>
    </location>
</feature>
<gene>
    <name evidence="5" type="ORF">E2980_00735</name>
</gene>
<name>A0A4Y8M8G1_9BACL</name>
<dbReference type="Gene3D" id="1.10.10.1320">
    <property type="entry name" value="Anti-sigma factor, zinc-finger domain"/>
    <property type="match status" value="1"/>
</dbReference>
<accession>A0A4Y8M8G1</accession>
<feature type="region of interest" description="Disordered" evidence="3">
    <location>
        <begin position="77"/>
        <end position="101"/>
    </location>
</feature>
<dbReference type="InterPro" id="IPR027383">
    <property type="entry name" value="Znf_put"/>
</dbReference>
<evidence type="ECO:0000313" key="6">
    <source>
        <dbReference type="Proteomes" id="UP000297900"/>
    </source>
</evidence>
<organism evidence="5 6">
    <name type="scientific">Cohnella luojiensis</name>
    <dbReference type="NCBI Taxonomy" id="652876"/>
    <lineage>
        <taxon>Bacteria</taxon>
        <taxon>Bacillati</taxon>
        <taxon>Bacillota</taxon>
        <taxon>Bacilli</taxon>
        <taxon>Bacillales</taxon>
        <taxon>Paenibacillaceae</taxon>
        <taxon>Cohnella</taxon>
    </lineage>
</organism>
<dbReference type="InterPro" id="IPR041916">
    <property type="entry name" value="Anti_sigma_zinc_sf"/>
</dbReference>